<sequence length="294" mass="32708">MGHCFSIQHSDAVDPTEFGLLTARVISINGDLREYALPATAAEVLDSEMFSSSSGCILCNSDHLCYNDYIPALSHSEALHPGQIYFVLPISKLQNRLSASDMAALAVKASLALRNSDEGRRSGGRFRRKRKSSKTQITPILFVNNSNSCNDYQYRTPSIEDGGSAYDPSKTVRSFGSKPMSIDRSRSARKMQRLSSRRMKLAVRSFRMKLSTIYEVKTAINQYFPLITSLTEAITSLECMDPDHNPCSCHITRPWGYQAQPQRLCPDLLHMIGLGFILHGLAWSNSLLHGLALI</sequence>
<comment type="caution">
    <text evidence="1">The sequence shown here is derived from an EMBL/GenBank/DDBJ whole genome shotgun (WGS) entry which is preliminary data.</text>
</comment>
<name>A0AAN7LET7_TRANT</name>
<keyword evidence="2" id="KW-1185">Reference proteome</keyword>
<dbReference type="PANTHER" id="PTHR33052">
    <property type="entry name" value="DUF4228 DOMAIN PROTEIN-RELATED"/>
    <property type="match status" value="1"/>
</dbReference>
<evidence type="ECO:0000313" key="2">
    <source>
        <dbReference type="Proteomes" id="UP001346149"/>
    </source>
</evidence>
<dbReference type="AlphaFoldDB" id="A0AAN7LET7"/>
<evidence type="ECO:0000313" key="1">
    <source>
        <dbReference type="EMBL" id="KAK4779242.1"/>
    </source>
</evidence>
<dbReference type="Pfam" id="PF14009">
    <property type="entry name" value="PADRE"/>
    <property type="match status" value="1"/>
</dbReference>
<gene>
    <name evidence="1" type="ORF">SAY86_006770</name>
</gene>
<protein>
    <submittedName>
        <fullName evidence="1">Uncharacterized protein</fullName>
    </submittedName>
</protein>
<dbReference type="EMBL" id="JAXQNO010000017">
    <property type="protein sequence ID" value="KAK4779242.1"/>
    <property type="molecule type" value="Genomic_DNA"/>
</dbReference>
<dbReference type="InterPro" id="IPR025322">
    <property type="entry name" value="PADRE_dom"/>
</dbReference>
<proteinExistence type="predicted"/>
<reference evidence="1 2" key="1">
    <citation type="journal article" date="2023" name="Hortic Res">
        <title>Pangenome of water caltrop reveals structural variations and asymmetric subgenome divergence after allopolyploidization.</title>
        <authorList>
            <person name="Zhang X."/>
            <person name="Chen Y."/>
            <person name="Wang L."/>
            <person name="Yuan Y."/>
            <person name="Fang M."/>
            <person name="Shi L."/>
            <person name="Lu R."/>
            <person name="Comes H.P."/>
            <person name="Ma Y."/>
            <person name="Chen Y."/>
            <person name="Huang G."/>
            <person name="Zhou Y."/>
            <person name="Zheng Z."/>
            <person name="Qiu Y."/>
        </authorList>
    </citation>
    <scope>NUCLEOTIDE SEQUENCE [LARGE SCALE GENOMIC DNA]</scope>
    <source>
        <strain evidence="1">F231</strain>
    </source>
</reference>
<accession>A0AAN7LET7</accession>
<organism evidence="1 2">
    <name type="scientific">Trapa natans</name>
    <name type="common">Water chestnut</name>
    <dbReference type="NCBI Taxonomy" id="22666"/>
    <lineage>
        <taxon>Eukaryota</taxon>
        <taxon>Viridiplantae</taxon>
        <taxon>Streptophyta</taxon>
        <taxon>Embryophyta</taxon>
        <taxon>Tracheophyta</taxon>
        <taxon>Spermatophyta</taxon>
        <taxon>Magnoliopsida</taxon>
        <taxon>eudicotyledons</taxon>
        <taxon>Gunneridae</taxon>
        <taxon>Pentapetalae</taxon>
        <taxon>rosids</taxon>
        <taxon>malvids</taxon>
        <taxon>Myrtales</taxon>
        <taxon>Lythraceae</taxon>
        <taxon>Trapa</taxon>
    </lineage>
</organism>
<dbReference type="Proteomes" id="UP001346149">
    <property type="component" value="Unassembled WGS sequence"/>
</dbReference>